<dbReference type="PANTHER" id="PTHR43011:SF1">
    <property type="entry name" value="IRON-SULFUR CLUSTER ASSEMBLY 2 HOMOLOG, MITOCHONDRIAL"/>
    <property type="match status" value="1"/>
</dbReference>
<gene>
    <name evidence="2" type="ORF">BCF55_1561</name>
</gene>
<accession>A0A497XVS6</accession>
<dbReference type="InterPro" id="IPR000361">
    <property type="entry name" value="ATAP_core_dom"/>
</dbReference>
<dbReference type="Gene3D" id="2.60.300.12">
    <property type="entry name" value="HesB-like domain"/>
    <property type="match status" value="1"/>
</dbReference>
<dbReference type="InterPro" id="IPR017870">
    <property type="entry name" value="FeS_cluster_insertion_CS"/>
</dbReference>
<proteinExistence type="predicted"/>
<evidence type="ECO:0000313" key="2">
    <source>
        <dbReference type="EMBL" id="RLJ71262.1"/>
    </source>
</evidence>
<dbReference type="Pfam" id="PF01521">
    <property type="entry name" value="Fe-S_biosyn"/>
    <property type="match status" value="1"/>
</dbReference>
<sequence length="116" mass="12455">MQEQQTTMVFRVSEKAAEEILKVAQENNIENPILRVRVVPGGCSGFQYAMGFDDTIEEGDHVFEQGGVKVVIDAFSMPYVNGAELDYVVDFMGGGFTIRNPNASGGCGCGSSFSCG</sequence>
<keyword evidence="3" id="KW-1185">Reference proteome</keyword>
<dbReference type="GO" id="GO:0005506">
    <property type="term" value="F:iron ion binding"/>
    <property type="evidence" value="ECO:0007669"/>
    <property type="project" value="TreeGrafter"/>
</dbReference>
<evidence type="ECO:0000259" key="1">
    <source>
        <dbReference type="Pfam" id="PF01521"/>
    </source>
</evidence>
<protein>
    <submittedName>
        <fullName evidence="2">Iron-sulfur cluster assembly protein</fullName>
    </submittedName>
</protein>
<dbReference type="EMBL" id="RCCJ01000001">
    <property type="protein sequence ID" value="RLJ71262.1"/>
    <property type="molecule type" value="Genomic_DNA"/>
</dbReference>
<organism evidence="2 3">
    <name type="scientific">Hydrogenivirga caldilitoris</name>
    <dbReference type="NCBI Taxonomy" id="246264"/>
    <lineage>
        <taxon>Bacteria</taxon>
        <taxon>Pseudomonadati</taxon>
        <taxon>Aquificota</taxon>
        <taxon>Aquificia</taxon>
        <taxon>Aquificales</taxon>
        <taxon>Aquificaceae</taxon>
        <taxon>Hydrogenivirga</taxon>
    </lineage>
</organism>
<dbReference type="GO" id="GO:0016226">
    <property type="term" value="P:iron-sulfur cluster assembly"/>
    <property type="evidence" value="ECO:0007669"/>
    <property type="project" value="InterPro"/>
</dbReference>
<evidence type="ECO:0000313" key="3">
    <source>
        <dbReference type="Proteomes" id="UP000267841"/>
    </source>
</evidence>
<dbReference type="RefSeq" id="WP_121012377.1">
    <property type="nucleotide sequence ID" value="NZ_RCCJ01000001.1"/>
</dbReference>
<dbReference type="OrthoDB" id="9801228at2"/>
<dbReference type="NCBIfam" id="TIGR00049">
    <property type="entry name" value="iron-sulfur cluster assembly accessory protein"/>
    <property type="match status" value="1"/>
</dbReference>
<feature type="domain" description="Core" evidence="1">
    <location>
        <begin position="8"/>
        <end position="110"/>
    </location>
</feature>
<dbReference type="GO" id="GO:0051537">
    <property type="term" value="F:2 iron, 2 sulfur cluster binding"/>
    <property type="evidence" value="ECO:0007669"/>
    <property type="project" value="TreeGrafter"/>
</dbReference>
<reference evidence="2 3" key="1">
    <citation type="submission" date="2018-10" db="EMBL/GenBank/DDBJ databases">
        <title>Genomic Encyclopedia of Archaeal and Bacterial Type Strains, Phase II (KMG-II): from individual species to whole genera.</title>
        <authorList>
            <person name="Goeker M."/>
        </authorList>
    </citation>
    <scope>NUCLEOTIDE SEQUENCE [LARGE SCALE GENOMIC DNA]</scope>
    <source>
        <strain evidence="2 3">DSM 16510</strain>
    </source>
</reference>
<dbReference type="Proteomes" id="UP000267841">
    <property type="component" value="Unassembled WGS sequence"/>
</dbReference>
<dbReference type="InterPro" id="IPR035903">
    <property type="entry name" value="HesB-like_dom_sf"/>
</dbReference>
<name>A0A497XVS6_9AQUI</name>
<dbReference type="PROSITE" id="PS01152">
    <property type="entry name" value="HESB"/>
    <property type="match status" value="1"/>
</dbReference>
<dbReference type="SUPFAM" id="SSF89360">
    <property type="entry name" value="HesB-like domain"/>
    <property type="match status" value="1"/>
</dbReference>
<dbReference type="PANTHER" id="PTHR43011">
    <property type="entry name" value="IRON-SULFUR CLUSTER ASSEMBLY 2 HOMOLOG, MITOCHONDRIAL"/>
    <property type="match status" value="1"/>
</dbReference>
<dbReference type="InterPro" id="IPR016092">
    <property type="entry name" value="ATAP"/>
</dbReference>
<dbReference type="NCBIfam" id="NF010147">
    <property type="entry name" value="PRK13623.1"/>
    <property type="match status" value="1"/>
</dbReference>
<comment type="caution">
    <text evidence="2">The sequence shown here is derived from an EMBL/GenBank/DDBJ whole genome shotgun (WGS) entry which is preliminary data.</text>
</comment>
<dbReference type="GO" id="GO:0051539">
    <property type="term" value="F:4 iron, 4 sulfur cluster binding"/>
    <property type="evidence" value="ECO:0007669"/>
    <property type="project" value="TreeGrafter"/>
</dbReference>
<dbReference type="AlphaFoldDB" id="A0A497XVS6"/>